<organism evidence="1 2">
    <name type="scientific">Oleomonas cavernae</name>
    <dbReference type="NCBI Taxonomy" id="2320859"/>
    <lineage>
        <taxon>Bacteria</taxon>
        <taxon>Pseudomonadati</taxon>
        <taxon>Pseudomonadota</taxon>
        <taxon>Alphaproteobacteria</taxon>
        <taxon>Acetobacterales</taxon>
        <taxon>Acetobacteraceae</taxon>
        <taxon>Oleomonas</taxon>
    </lineage>
</organism>
<dbReference type="EMBL" id="QYUK01000011">
    <property type="protein sequence ID" value="RJF88970.1"/>
    <property type="molecule type" value="Genomic_DNA"/>
</dbReference>
<name>A0A418WG55_9PROT</name>
<protein>
    <submittedName>
        <fullName evidence="1">Uncharacterized protein</fullName>
    </submittedName>
</protein>
<proteinExistence type="predicted"/>
<reference evidence="1 2" key="1">
    <citation type="submission" date="2018-09" db="EMBL/GenBank/DDBJ databases">
        <authorList>
            <person name="Zhu H."/>
        </authorList>
    </citation>
    <scope>NUCLEOTIDE SEQUENCE [LARGE SCALE GENOMIC DNA]</scope>
    <source>
        <strain evidence="1 2">K1W22B-8</strain>
    </source>
</reference>
<dbReference type="AlphaFoldDB" id="A0A418WG55"/>
<sequence>MVNAGGIANVKFARVTRVQEPDVNAQSQVISLDEYRARRAAKPAAAAAARPALEGQSMPVFFCWVPVWFFVPLSQGTVAPSW</sequence>
<evidence type="ECO:0000313" key="1">
    <source>
        <dbReference type="EMBL" id="RJF88970.1"/>
    </source>
</evidence>
<evidence type="ECO:0000313" key="2">
    <source>
        <dbReference type="Proteomes" id="UP000284605"/>
    </source>
</evidence>
<keyword evidence="2" id="KW-1185">Reference proteome</keyword>
<comment type="caution">
    <text evidence="1">The sequence shown here is derived from an EMBL/GenBank/DDBJ whole genome shotgun (WGS) entry which is preliminary data.</text>
</comment>
<dbReference type="Proteomes" id="UP000284605">
    <property type="component" value="Unassembled WGS sequence"/>
</dbReference>
<accession>A0A418WG55</accession>
<gene>
    <name evidence="1" type="ORF">D3874_19980</name>
</gene>